<feature type="domain" description="WDHD1/CFT4 second beta-propeller" evidence="7">
    <location>
        <begin position="428"/>
        <end position="721"/>
    </location>
</feature>
<dbReference type="PANTHER" id="PTHR19932:SF10">
    <property type="entry name" value="WD REPEAT AND HMG-BOX DNA-BINDING PROTEIN 1"/>
    <property type="match status" value="1"/>
</dbReference>
<dbReference type="AlphaFoldDB" id="A0A6A6XKP5"/>
<dbReference type="PROSITE" id="PS50294">
    <property type="entry name" value="WD_REPEATS_REGION"/>
    <property type="match status" value="1"/>
</dbReference>
<evidence type="ECO:0000256" key="6">
    <source>
        <dbReference type="SAM" id="MobiDB-lite"/>
    </source>
</evidence>
<sequence>MALQQRIRYRQAHAPGATFLTYTPNGKKLITAGVDNFCRIFSTGSDDEPVTVDDVQENNTAIVAGAGFFIAGSEDGTVSKYSLENNKFEEILVRTSLPVRDVALSPDGNWIAVASEEIAVKVVNTKDMTQIQILNEQTRAIKHVSFDSSGTRLALSCTDGNIYVYSLGSGEPDMIKKVDGMIKSLESNAEASSKVLWHPDGRAFATPTASREIQVMSLSDWERQRSFKTSHSQDITAAAWSPNGALLATTSSDLSLCLWDAKTQKLLKKYDDMKATILAMAWHPTENILSYTNNDGELYIHTDIVPAEHASLLQKSVQPAPFFHDPAEGRAGIAANQLANGTKHVLPERRARAGTPDSLDDLLGSDVMDDDDAGDLADFVVDDDGAGYAPAINGHGKRTNGHLPALQSPKGKRRAYGSSFQPEIHEGFQPGSTPWRGNRRYLCVNLTGWVWTQSQESSHHSITVEFHDTENHRRFHFTDPFKYDKACLNENGTLFSCQPSSGSPAMIYYRPHETWTTRTDWRTNLPAGETVTAIALSESYVVATTSANYVRIYTLFGLPIRVYRQKASPAVTCAAWRDYVLTIGNGPVGGDGMCQLLYTIENVKHDEIYQSEDIVALTPNSTLVSVFFSEEGDPYIYDSTGVLLTLMHWRTNGQARWVPMLDTALLSRLASGNKQESYWPVAVANHASGAPKFHCYILKGADKHPYWPQPVLSEFGFQIPLSSVSDKKAKDAAEDEMDLSDDDEDSAAIKKTVESQQSTLEQALILSSTLHTQLSSTLAHTRPTSHQRQALTNLEVDIDKTLLQLLAQECLAGEDRGMKALEIVTLMRDANGKMLDLANKVATRYGREVLGEKIRELEERRLVGLDEEEDV</sequence>
<keyword evidence="2 5" id="KW-0853">WD repeat</keyword>
<dbReference type="InterPro" id="IPR001680">
    <property type="entry name" value="WD40_rpt"/>
</dbReference>
<dbReference type="PANTHER" id="PTHR19932">
    <property type="entry name" value="WD REPEAT AND HMG-BOX DNA BINDING PROTEIN"/>
    <property type="match status" value="1"/>
</dbReference>
<evidence type="ECO:0000256" key="4">
    <source>
        <dbReference type="ARBA" id="ARBA00023242"/>
    </source>
</evidence>
<dbReference type="GO" id="GO:0000278">
    <property type="term" value="P:mitotic cell cycle"/>
    <property type="evidence" value="ECO:0007669"/>
    <property type="project" value="TreeGrafter"/>
</dbReference>
<name>A0A6A6XKP5_9PLEO</name>
<keyword evidence="3" id="KW-0677">Repeat</keyword>
<feature type="domain" description="WDHD1 first WD40" evidence="9">
    <location>
        <begin position="10"/>
        <end position="299"/>
    </location>
</feature>
<evidence type="ECO:0000259" key="7">
    <source>
        <dbReference type="Pfam" id="PF12341"/>
    </source>
</evidence>
<keyword evidence="11" id="KW-1185">Reference proteome</keyword>
<dbReference type="InterPro" id="IPR015943">
    <property type="entry name" value="WD40/YVTN_repeat-like_dom_sf"/>
</dbReference>
<evidence type="ECO:0000256" key="2">
    <source>
        <dbReference type="ARBA" id="ARBA00022574"/>
    </source>
</evidence>
<dbReference type="InterPro" id="IPR019775">
    <property type="entry name" value="WD40_repeat_CS"/>
</dbReference>
<feature type="repeat" description="WD" evidence="5">
    <location>
        <begin position="228"/>
        <end position="269"/>
    </location>
</feature>
<keyword evidence="4" id="KW-0539">Nucleus</keyword>
<feature type="domain" description="WDHD1/CFT4 helical bundle" evidence="8">
    <location>
        <begin position="759"/>
        <end position="862"/>
    </location>
</feature>
<proteinExistence type="predicted"/>
<dbReference type="InterPro" id="IPR022100">
    <property type="entry name" value="WDHD1/CFT4_beta-prop_2nd"/>
</dbReference>
<evidence type="ECO:0000259" key="9">
    <source>
        <dbReference type="Pfam" id="PF24817"/>
    </source>
</evidence>
<dbReference type="Pfam" id="PF12341">
    <property type="entry name" value="Mcl1_mid"/>
    <property type="match status" value="1"/>
</dbReference>
<dbReference type="Gene3D" id="2.130.10.10">
    <property type="entry name" value="YVTN repeat-like/Quinoprotein amine dehydrogenase"/>
    <property type="match status" value="2"/>
</dbReference>
<evidence type="ECO:0000259" key="8">
    <source>
        <dbReference type="Pfam" id="PF20946"/>
    </source>
</evidence>
<organism evidence="10 11">
    <name type="scientific">Melanomma pulvis-pyrius CBS 109.77</name>
    <dbReference type="NCBI Taxonomy" id="1314802"/>
    <lineage>
        <taxon>Eukaryota</taxon>
        <taxon>Fungi</taxon>
        <taxon>Dikarya</taxon>
        <taxon>Ascomycota</taxon>
        <taxon>Pezizomycotina</taxon>
        <taxon>Dothideomycetes</taxon>
        <taxon>Pleosporomycetidae</taxon>
        <taxon>Pleosporales</taxon>
        <taxon>Melanommataceae</taxon>
        <taxon>Melanomma</taxon>
    </lineage>
</organism>
<dbReference type="InterPro" id="IPR057646">
    <property type="entry name" value="WD40_WDHD1_1st"/>
</dbReference>
<accession>A0A6A6XKP5</accession>
<dbReference type="EMBL" id="MU001831">
    <property type="protein sequence ID" value="KAF2796445.1"/>
    <property type="molecule type" value="Genomic_DNA"/>
</dbReference>
<evidence type="ECO:0000256" key="3">
    <source>
        <dbReference type="ARBA" id="ARBA00022737"/>
    </source>
</evidence>
<dbReference type="GO" id="GO:0006261">
    <property type="term" value="P:DNA-templated DNA replication"/>
    <property type="evidence" value="ECO:0007669"/>
    <property type="project" value="TreeGrafter"/>
</dbReference>
<dbReference type="SUPFAM" id="SSF50978">
    <property type="entry name" value="WD40 repeat-like"/>
    <property type="match status" value="1"/>
</dbReference>
<evidence type="ECO:0000256" key="5">
    <source>
        <dbReference type="PROSITE-ProRule" id="PRU00221"/>
    </source>
</evidence>
<protein>
    <submittedName>
        <fullName evidence="10">DNA polymerase alpha accessory factor Mcl1</fullName>
    </submittedName>
</protein>
<feature type="region of interest" description="Disordered" evidence="6">
    <location>
        <begin position="391"/>
        <end position="416"/>
    </location>
</feature>
<dbReference type="SMART" id="SM00320">
    <property type="entry name" value="WD40"/>
    <property type="match status" value="6"/>
</dbReference>
<evidence type="ECO:0000256" key="1">
    <source>
        <dbReference type="ARBA" id="ARBA00004123"/>
    </source>
</evidence>
<dbReference type="GO" id="GO:0043596">
    <property type="term" value="C:nuclear replication fork"/>
    <property type="evidence" value="ECO:0007669"/>
    <property type="project" value="TreeGrafter"/>
</dbReference>
<reference evidence="10" key="1">
    <citation type="journal article" date="2020" name="Stud. Mycol.">
        <title>101 Dothideomycetes genomes: a test case for predicting lifestyles and emergence of pathogens.</title>
        <authorList>
            <person name="Haridas S."/>
            <person name="Albert R."/>
            <person name="Binder M."/>
            <person name="Bloem J."/>
            <person name="Labutti K."/>
            <person name="Salamov A."/>
            <person name="Andreopoulos B."/>
            <person name="Baker S."/>
            <person name="Barry K."/>
            <person name="Bills G."/>
            <person name="Bluhm B."/>
            <person name="Cannon C."/>
            <person name="Castanera R."/>
            <person name="Culley D."/>
            <person name="Daum C."/>
            <person name="Ezra D."/>
            <person name="Gonzalez J."/>
            <person name="Henrissat B."/>
            <person name="Kuo A."/>
            <person name="Liang C."/>
            <person name="Lipzen A."/>
            <person name="Lutzoni F."/>
            <person name="Magnuson J."/>
            <person name="Mondo S."/>
            <person name="Nolan M."/>
            <person name="Ohm R."/>
            <person name="Pangilinan J."/>
            <person name="Park H.-J."/>
            <person name="Ramirez L."/>
            <person name="Alfaro M."/>
            <person name="Sun H."/>
            <person name="Tritt A."/>
            <person name="Yoshinaga Y."/>
            <person name="Zwiers L.-H."/>
            <person name="Turgeon B."/>
            <person name="Goodwin S."/>
            <person name="Spatafora J."/>
            <person name="Crous P."/>
            <person name="Grigoriev I."/>
        </authorList>
    </citation>
    <scope>NUCLEOTIDE SEQUENCE</scope>
    <source>
        <strain evidence="10">CBS 109.77</strain>
    </source>
</reference>
<dbReference type="InterPro" id="IPR036322">
    <property type="entry name" value="WD40_repeat_dom_sf"/>
</dbReference>
<dbReference type="InterPro" id="IPR048591">
    <property type="entry name" value="WDHD1/CFT4_hel"/>
</dbReference>
<dbReference type="Proteomes" id="UP000799757">
    <property type="component" value="Unassembled WGS sequence"/>
</dbReference>
<dbReference type="GO" id="GO:0006281">
    <property type="term" value="P:DNA repair"/>
    <property type="evidence" value="ECO:0007669"/>
    <property type="project" value="TreeGrafter"/>
</dbReference>
<dbReference type="OrthoDB" id="427368at2759"/>
<dbReference type="Pfam" id="PF24817">
    <property type="entry name" value="WD40_WDHD1_1st"/>
    <property type="match status" value="1"/>
</dbReference>
<gene>
    <name evidence="10" type="ORF">K505DRAFT_300285</name>
</gene>
<dbReference type="Pfam" id="PF20946">
    <property type="entry name" value="Ctf4_C"/>
    <property type="match status" value="1"/>
</dbReference>
<comment type="subcellular location">
    <subcellularLocation>
        <location evidence="1">Nucleus</location>
    </subcellularLocation>
</comment>
<evidence type="ECO:0000313" key="11">
    <source>
        <dbReference type="Proteomes" id="UP000799757"/>
    </source>
</evidence>
<dbReference type="PROSITE" id="PS50082">
    <property type="entry name" value="WD_REPEATS_2"/>
    <property type="match status" value="1"/>
</dbReference>
<dbReference type="GO" id="GO:0003682">
    <property type="term" value="F:chromatin binding"/>
    <property type="evidence" value="ECO:0007669"/>
    <property type="project" value="TreeGrafter"/>
</dbReference>
<dbReference type="PROSITE" id="PS00678">
    <property type="entry name" value="WD_REPEATS_1"/>
    <property type="match status" value="1"/>
</dbReference>
<evidence type="ECO:0000313" key="10">
    <source>
        <dbReference type="EMBL" id="KAF2796445.1"/>
    </source>
</evidence>
<dbReference type="SUPFAM" id="SSF82171">
    <property type="entry name" value="DPP6 N-terminal domain-like"/>
    <property type="match status" value="1"/>
</dbReference>